<dbReference type="AlphaFoldDB" id="A0A8F1MBP3"/>
<sequence length="76" mass="8747">MAKTRDRQQPANHQPNESPGFHNQDYRLCRLSKIIQTSKSTATLSQETILHRRTPNIEAHSWPIPLFANQPLDVKS</sequence>
<name>A0A8F1MBP3_9BACT</name>
<accession>A0A8F1MBP3</accession>
<dbReference type="Proteomes" id="UP000679129">
    <property type="component" value="Chromosome"/>
</dbReference>
<evidence type="ECO:0000313" key="2">
    <source>
        <dbReference type="EMBL" id="QWQ31951.1"/>
    </source>
</evidence>
<dbReference type="KEGG" id="mnd:KOY48_03485"/>
<dbReference type="EMBL" id="CP076460">
    <property type="protein sequence ID" value="QWQ31951.1"/>
    <property type="molecule type" value="Genomic_DNA"/>
</dbReference>
<organism evidence="2 3">
    <name type="scientific">Candidatus Minimicrobia naudis</name>
    <dbReference type="NCBI Taxonomy" id="2841263"/>
    <lineage>
        <taxon>Bacteria</taxon>
        <taxon>Candidatus Saccharimonadota</taxon>
        <taxon>Candidatus Saccharimonadota incertae sedis</taxon>
        <taxon>Candidatus Minimicrobia</taxon>
    </lineage>
</organism>
<feature type="region of interest" description="Disordered" evidence="1">
    <location>
        <begin position="1"/>
        <end position="25"/>
    </location>
</feature>
<evidence type="ECO:0000313" key="3">
    <source>
        <dbReference type="Proteomes" id="UP000679129"/>
    </source>
</evidence>
<reference evidence="2" key="1">
    <citation type="submission" date="2021-06" db="EMBL/GenBank/DDBJ databases">
        <title>An adapted protocol for Saccharibacteria cultivation: two new species join this phylum of Candidate Phyla Radiations.</title>
        <authorList>
            <person name="Ibrahim A."/>
            <person name="Maatouk M."/>
            <person name="Zgheib R."/>
            <person name="Haddad G."/>
            <person name="Bou Khalil J."/>
            <person name="Raoult D."/>
            <person name="Bittar F."/>
        </authorList>
    </citation>
    <scope>NUCLEOTIDE SEQUENCE</scope>
    <source>
        <strain evidence="2">IHU1</strain>
    </source>
</reference>
<gene>
    <name evidence="2" type="ORF">KOY48_03485</name>
</gene>
<keyword evidence="3" id="KW-1185">Reference proteome</keyword>
<proteinExistence type="predicted"/>
<protein>
    <submittedName>
        <fullName evidence="2">Uncharacterized protein</fullName>
    </submittedName>
</protein>
<evidence type="ECO:0000256" key="1">
    <source>
        <dbReference type="SAM" id="MobiDB-lite"/>
    </source>
</evidence>